<keyword evidence="3" id="KW-1185">Reference proteome</keyword>
<dbReference type="RefSeq" id="WP_133983321.1">
    <property type="nucleotide sequence ID" value="NZ_SOCE01000002.1"/>
</dbReference>
<dbReference type="OrthoDB" id="5143389at2"/>
<dbReference type="EMBL" id="SOCE01000002">
    <property type="protein sequence ID" value="TDU83805.1"/>
    <property type="molecule type" value="Genomic_DNA"/>
</dbReference>
<dbReference type="AlphaFoldDB" id="A0A4R7SXR0"/>
<comment type="caution">
    <text evidence="2">The sequence shown here is derived from an EMBL/GenBank/DDBJ whole genome shotgun (WGS) entry which is preliminary data.</text>
</comment>
<evidence type="ECO:0000313" key="3">
    <source>
        <dbReference type="Proteomes" id="UP000295151"/>
    </source>
</evidence>
<feature type="domain" description="UspA" evidence="1">
    <location>
        <begin position="154"/>
        <end position="284"/>
    </location>
</feature>
<feature type="domain" description="UspA" evidence="1">
    <location>
        <begin position="9"/>
        <end position="144"/>
    </location>
</feature>
<dbReference type="InterPro" id="IPR006016">
    <property type="entry name" value="UspA"/>
</dbReference>
<dbReference type="Gene3D" id="3.40.50.620">
    <property type="entry name" value="HUPs"/>
    <property type="match status" value="2"/>
</dbReference>
<dbReference type="InterPro" id="IPR014729">
    <property type="entry name" value="Rossmann-like_a/b/a_fold"/>
</dbReference>
<sequence>MATWARTGPVVVEVDGSAEGFHVVDYACLEAVRSGAELVLVAHYQARSSYNPMMPGYQPQPPGELADAALRAAVAHIRHHYGYTLQVTAVSEEGARLKVLPQAARHARLLIVGRTRTRGPQRLVAAQGNIYLTARTGCPVIVVPLNWRPSLADRKVAVGIDGTPLSLEAVEFAFRTAADREGDLTVVHAQHAPRHDDADGDVESSWVRRGDLTVSETLAGWADEYPEVKVTRFLTAKPVVEALVREGAQAGLVVLGARAGLLPVGDPVARRAVAAMACPVAIVPHHVTAKERAQRSRIVETGGDVVVPTY</sequence>
<reference evidence="2 3" key="1">
    <citation type="submission" date="2019-03" db="EMBL/GenBank/DDBJ databases">
        <title>Genomic Encyclopedia of Type Strains, Phase III (KMG-III): the genomes of soil and plant-associated and newly described type strains.</title>
        <authorList>
            <person name="Whitman W."/>
        </authorList>
    </citation>
    <scope>NUCLEOTIDE SEQUENCE [LARGE SCALE GENOMIC DNA]</scope>
    <source>
        <strain evidence="2 3">VKM Ac-2575</strain>
    </source>
</reference>
<gene>
    <name evidence="2" type="ORF">EV138_6269</name>
</gene>
<organism evidence="2 3">
    <name type="scientific">Kribbella voronezhensis</name>
    <dbReference type="NCBI Taxonomy" id="2512212"/>
    <lineage>
        <taxon>Bacteria</taxon>
        <taxon>Bacillati</taxon>
        <taxon>Actinomycetota</taxon>
        <taxon>Actinomycetes</taxon>
        <taxon>Propionibacteriales</taxon>
        <taxon>Kribbellaceae</taxon>
        <taxon>Kribbella</taxon>
    </lineage>
</organism>
<proteinExistence type="predicted"/>
<dbReference type="Pfam" id="PF00582">
    <property type="entry name" value="Usp"/>
    <property type="match status" value="2"/>
</dbReference>
<dbReference type="SUPFAM" id="SSF52402">
    <property type="entry name" value="Adenine nucleotide alpha hydrolases-like"/>
    <property type="match status" value="2"/>
</dbReference>
<protein>
    <submittedName>
        <fullName evidence="2">Universal stress protein family protein</fullName>
    </submittedName>
</protein>
<dbReference type="Proteomes" id="UP000295151">
    <property type="component" value="Unassembled WGS sequence"/>
</dbReference>
<accession>A0A4R7SXR0</accession>
<name>A0A4R7SXR0_9ACTN</name>
<evidence type="ECO:0000313" key="2">
    <source>
        <dbReference type="EMBL" id="TDU83805.1"/>
    </source>
</evidence>
<evidence type="ECO:0000259" key="1">
    <source>
        <dbReference type="Pfam" id="PF00582"/>
    </source>
</evidence>